<dbReference type="VEuPathDB" id="VectorBase:ACUA010383"/>
<name>A0A182M628_9DIPT</name>
<dbReference type="EnsemblMetazoa" id="ACUA010383-RA">
    <property type="protein sequence ID" value="ACUA010383-PA"/>
    <property type="gene ID" value="ACUA010383"/>
</dbReference>
<proteinExistence type="predicted"/>
<protein>
    <submittedName>
        <fullName evidence="2">Uncharacterized protein</fullName>
    </submittedName>
</protein>
<dbReference type="AlphaFoldDB" id="A0A182M628"/>
<dbReference type="EMBL" id="AXCM01016358">
    <property type="status" value="NOT_ANNOTATED_CDS"/>
    <property type="molecule type" value="Genomic_DNA"/>
</dbReference>
<reference evidence="3" key="1">
    <citation type="submission" date="2013-09" db="EMBL/GenBank/DDBJ databases">
        <title>The Genome Sequence of Anopheles culicifacies species A.</title>
        <authorList>
            <consortium name="The Broad Institute Genomics Platform"/>
            <person name="Neafsey D.E."/>
            <person name="Besansky N."/>
            <person name="Howell P."/>
            <person name="Walton C."/>
            <person name="Young S.K."/>
            <person name="Zeng Q."/>
            <person name="Gargeya S."/>
            <person name="Fitzgerald M."/>
            <person name="Haas B."/>
            <person name="Abouelleil A."/>
            <person name="Allen A.W."/>
            <person name="Alvarado L."/>
            <person name="Arachchi H.M."/>
            <person name="Berlin A.M."/>
            <person name="Chapman S.B."/>
            <person name="Gainer-Dewar J."/>
            <person name="Goldberg J."/>
            <person name="Griggs A."/>
            <person name="Gujja S."/>
            <person name="Hansen M."/>
            <person name="Howarth C."/>
            <person name="Imamovic A."/>
            <person name="Ireland A."/>
            <person name="Larimer J."/>
            <person name="McCowan C."/>
            <person name="Murphy C."/>
            <person name="Pearson M."/>
            <person name="Poon T.W."/>
            <person name="Priest M."/>
            <person name="Roberts A."/>
            <person name="Saif S."/>
            <person name="Shea T."/>
            <person name="Sisk P."/>
            <person name="Sykes S."/>
            <person name="Wortman J."/>
            <person name="Nusbaum C."/>
            <person name="Birren B."/>
        </authorList>
    </citation>
    <scope>NUCLEOTIDE SEQUENCE [LARGE SCALE GENOMIC DNA]</scope>
    <source>
        <strain evidence="3">A-37</strain>
    </source>
</reference>
<evidence type="ECO:0000256" key="1">
    <source>
        <dbReference type="SAM" id="MobiDB-lite"/>
    </source>
</evidence>
<evidence type="ECO:0000313" key="3">
    <source>
        <dbReference type="Proteomes" id="UP000075883"/>
    </source>
</evidence>
<dbReference type="Proteomes" id="UP000075883">
    <property type="component" value="Unassembled WGS sequence"/>
</dbReference>
<organism evidence="2 3">
    <name type="scientific">Anopheles culicifacies</name>
    <dbReference type="NCBI Taxonomy" id="139723"/>
    <lineage>
        <taxon>Eukaryota</taxon>
        <taxon>Metazoa</taxon>
        <taxon>Ecdysozoa</taxon>
        <taxon>Arthropoda</taxon>
        <taxon>Hexapoda</taxon>
        <taxon>Insecta</taxon>
        <taxon>Pterygota</taxon>
        <taxon>Neoptera</taxon>
        <taxon>Endopterygota</taxon>
        <taxon>Diptera</taxon>
        <taxon>Nematocera</taxon>
        <taxon>Culicoidea</taxon>
        <taxon>Culicidae</taxon>
        <taxon>Anophelinae</taxon>
        <taxon>Anopheles</taxon>
        <taxon>culicifacies species complex</taxon>
    </lineage>
</organism>
<dbReference type="STRING" id="139723.A0A182M628"/>
<feature type="region of interest" description="Disordered" evidence="1">
    <location>
        <begin position="1"/>
        <end position="36"/>
    </location>
</feature>
<reference evidence="2" key="2">
    <citation type="submission" date="2020-05" db="UniProtKB">
        <authorList>
            <consortium name="EnsemblMetazoa"/>
        </authorList>
    </citation>
    <scope>IDENTIFICATION</scope>
    <source>
        <strain evidence="2">A-37</strain>
    </source>
</reference>
<keyword evidence="3" id="KW-1185">Reference proteome</keyword>
<evidence type="ECO:0000313" key="2">
    <source>
        <dbReference type="EnsemblMetazoa" id="ACUA010383-PA"/>
    </source>
</evidence>
<accession>A0A182M628</accession>
<feature type="compositionally biased region" description="Basic and acidic residues" evidence="1">
    <location>
        <begin position="1"/>
        <end position="16"/>
    </location>
</feature>
<sequence length="331" mass="37425">MIEHLHHPADRTDAPLRHRRRAKQFGPIDRARDTDAESDDVRLVHLHKLPLRNNFNKYASFALHDSQAGMRTGGRETRYAPAQAIFTAYETKLDQRHPKPTFRSARRLFAKVNESEREMLTAPTCYVKTFHIIHDTLRICHCSRRRRPVILGGCFPLCSTESESRPLSLSLRADYLGRLLLVILLCRFAVSQLCTERGQIGAETRFVRDLTNANGSKMTAVEVISGYKYYGKANDPNKKIVLNHLNMSVTRGSIHGHCWGDIVKGNQDGHSPCVNGTIKVFDTVARWMHTIVPKPPPPATWKACCRLKARVEVQVCCYKDTDTAGDQVGVL</sequence>